<dbReference type="EMBL" id="KN838981">
    <property type="protein sequence ID" value="KIJ91665.1"/>
    <property type="molecule type" value="Genomic_DNA"/>
</dbReference>
<gene>
    <name evidence="1" type="ORF">K443DRAFT_114740</name>
</gene>
<organism evidence="1 2">
    <name type="scientific">Laccaria amethystina LaAM-08-1</name>
    <dbReference type="NCBI Taxonomy" id="1095629"/>
    <lineage>
        <taxon>Eukaryota</taxon>
        <taxon>Fungi</taxon>
        <taxon>Dikarya</taxon>
        <taxon>Basidiomycota</taxon>
        <taxon>Agaricomycotina</taxon>
        <taxon>Agaricomycetes</taxon>
        <taxon>Agaricomycetidae</taxon>
        <taxon>Agaricales</taxon>
        <taxon>Agaricineae</taxon>
        <taxon>Hydnangiaceae</taxon>
        <taxon>Laccaria</taxon>
    </lineage>
</organism>
<proteinExistence type="predicted"/>
<name>A0A0C9WN60_9AGAR</name>
<protein>
    <submittedName>
        <fullName evidence="1">Uncharacterized protein</fullName>
    </submittedName>
</protein>
<reference evidence="2" key="2">
    <citation type="submission" date="2015-01" db="EMBL/GenBank/DDBJ databases">
        <title>Evolutionary Origins and Diversification of the Mycorrhizal Mutualists.</title>
        <authorList>
            <consortium name="DOE Joint Genome Institute"/>
            <consortium name="Mycorrhizal Genomics Consortium"/>
            <person name="Kohler A."/>
            <person name="Kuo A."/>
            <person name="Nagy L.G."/>
            <person name="Floudas D."/>
            <person name="Copeland A."/>
            <person name="Barry K.W."/>
            <person name="Cichocki N."/>
            <person name="Veneault-Fourrey C."/>
            <person name="LaButti K."/>
            <person name="Lindquist E.A."/>
            <person name="Lipzen A."/>
            <person name="Lundell T."/>
            <person name="Morin E."/>
            <person name="Murat C."/>
            <person name="Riley R."/>
            <person name="Ohm R."/>
            <person name="Sun H."/>
            <person name="Tunlid A."/>
            <person name="Henrissat B."/>
            <person name="Grigoriev I.V."/>
            <person name="Hibbett D.S."/>
            <person name="Martin F."/>
        </authorList>
    </citation>
    <scope>NUCLEOTIDE SEQUENCE [LARGE SCALE GENOMIC DNA]</scope>
    <source>
        <strain evidence="2">LaAM-08-1</strain>
    </source>
</reference>
<evidence type="ECO:0000313" key="1">
    <source>
        <dbReference type="EMBL" id="KIJ91665.1"/>
    </source>
</evidence>
<evidence type="ECO:0000313" key="2">
    <source>
        <dbReference type="Proteomes" id="UP000054477"/>
    </source>
</evidence>
<keyword evidence="2" id="KW-1185">Reference proteome</keyword>
<dbReference type="HOGENOM" id="CLU_145554_0_0_1"/>
<sequence>FFLFFCILLHENNTKYHDFNTVAKLREGATTFVSWENSPKKEGAFPTREIDTDRLQKITVRHRLQKSDIDYKLVHFLRLQKVVVSAYFITKVCSVRFLTLQIFVVSAFLHYKS</sequence>
<dbReference type="AlphaFoldDB" id="A0A0C9WN60"/>
<dbReference type="Proteomes" id="UP000054477">
    <property type="component" value="Unassembled WGS sequence"/>
</dbReference>
<accession>A0A0C9WN60</accession>
<feature type="non-terminal residue" evidence="1">
    <location>
        <position position="1"/>
    </location>
</feature>
<dbReference type="OrthoDB" id="3101815at2759"/>
<reference evidence="1 2" key="1">
    <citation type="submission" date="2014-04" db="EMBL/GenBank/DDBJ databases">
        <authorList>
            <consortium name="DOE Joint Genome Institute"/>
            <person name="Kuo A."/>
            <person name="Kohler A."/>
            <person name="Nagy L.G."/>
            <person name="Floudas D."/>
            <person name="Copeland A."/>
            <person name="Barry K.W."/>
            <person name="Cichocki N."/>
            <person name="Veneault-Fourrey C."/>
            <person name="LaButti K."/>
            <person name="Lindquist E.A."/>
            <person name="Lipzen A."/>
            <person name="Lundell T."/>
            <person name="Morin E."/>
            <person name="Murat C."/>
            <person name="Sun H."/>
            <person name="Tunlid A."/>
            <person name="Henrissat B."/>
            <person name="Grigoriev I.V."/>
            <person name="Hibbett D.S."/>
            <person name="Martin F."/>
            <person name="Nordberg H.P."/>
            <person name="Cantor M.N."/>
            <person name="Hua S.X."/>
        </authorList>
    </citation>
    <scope>NUCLEOTIDE SEQUENCE [LARGE SCALE GENOMIC DNA]</scope>
    <source>
        <strain evidence="1 2">LaAM-08-1</strain>
    </source>
</reference>